<evidence type="ECO:0000313" key="4">
    <source>
        <dbReference type="Proteomes" id="UP000761264"/>
    </source>
</evidence>
<evidence type="ECO:0000256" key="1">
    <source>
        <dbReference type="ARBA" id="ARBA00022842"/>
    </source>
</evidence>
<dbReference type="InterPro" id="IPR012184">
    <property type="entry name" value="Bifunc_Mopterin-bd"/>
</dbReference>
<dbReference type="SUPFAM" id="SSF53218">
    <property type="entry name" value="Molybdenum cofactor biosynthesis proteins"/>
    <property type="match status" value="1"/>
</dbReference>
<dbReference type="Proteomes" id="UP000761264">
    <property type="component" value="Unassembled WGS sequence"/>
</dbReference>
<organism evidence="3 4">
    <name type="scientific">Pelagibius litoralis</name>
    <dbReference type="NCBI Taxonomy" id="374515"/>
    <lineage>
        <taxon>Bacteria</taxon>
        <taxon>Pseudomonadati</taxon>
        <taxon>Pseudomonadota</taxon>
        <taxon>Alphaproteobacteria</taxon>
        <taxon>Rhodospirillales</taxon>
        <taxon>Rhodovibrionaceae</taxon>
        <taxon>Pelagibius</taxon>
    </lineage>
</organism>
<sequence length="540" mass="56610">MIFGEVPVSDAADSILAHSLRAPGIAFKKGRRLSGEDIATLTEAGIDRLIVARLEADEVHEDEAATALAVAIIGDGLTASASFTGRCNLMVGFRGILVAERERIDALNLVDEAVTLATLGPYDLVEPRQMAATIKIIPFAITRHVLDACLAVAGQGKPLLSVAALAPRKVGLLQTLLPGTKESLLDKTRDVANQRLALLDCAPAEELRCRHDEGSVAQALGTLASKGCDIVLMSGASAVIDRRDILPGGLVAAGGRVDHFGMPVDPGNLILLGDLGGHPVVGLPGCARSPKLNGFDWVLQRLVAGLPVTPREVMKMGAGGLLKEIASRPLPRAEAVEEARSLSRAPRIAAVILAAGQSRRMGKANKLLLQVDGKPMVTHVADSLLASQAKPLAVVTGHDYAAVEAALPDGRFILTHNPDFASGLSSSLKRGLGALPEEIDGLLVCLGDMPRVSPATIDRLIAAFDPLEGRAICVPTWQGKRGNPVLFARRFFAEMQEVAGDIGARALIGEHAEAVCEVPMDDDAVLVDVDTPEALAALEA</sequence>
<dbReference type="SUPFAM" id="SSF53448">
    <property type="entry name" value="Nucleotide-diphospho-sugar transferases"/>
    <property type="match status" value="1"/>
</dbReference>
<dbReference type="RefSeq" id="WP_167220392.1">
    <property type="nucleotide sequence ID" value="NZ_JAAQPH010000001.1"/>
</dbReference>
<reference evidence="3" key="1">
    <citation type="submission" date="2020-03" db="EMBL/GenBank/DDBJ databases">
        <title>Genome of Pelagibius litoralis DSM 21314T.</title>
        <authorList>
            <person name="Wang G."/>
        </authorList>
    </citation>
    <scope>NUCLEOTIDE SEQUENCE</scope>
    <source>
        <strain evidence="3">DSM 21314</strain>
    </source>
</reference>
<keyword evidence="1" id="KW-0460">Magnesium</keyword>
<dbReference type="CDD" id="cd03522">
    <property type="entry name" value="MoeA_like"/>
    <property type="match status" value="1"/>
</dbReference>
<dbReference type="InterPro" id="IPR025877">
    <property type="entry name" value="MobA-like_NTP_Trfase"/>
</dbReference>
<keyword evidence="4" id="KW-1185">Reference proteome</keyword>
<dbReference type="CDD" id="cd04182">
    <property type="entry name" value="GT_2_like_f"/>
    <property type="match status" value="1"/>
</dbReference>
<accession>A0A967C4H6</accession>
<dbReference type="GO" id="GO:0016779">
    <property type="term" value="F:nucleotidyltransferase activity"/>
    <property type="evidence" value="ECO:0007669"/>
    <property type="project" value="UniProtKB-ARBA"/>
</dbReference>
<evidence type="ECO:0000259" key="2">
    <source>
        <dbReference type="Pfam" id="PF12804"/>
    </source>
</evidence>
<dbReference type="InterPro" id="IPR036425">
    <property type="entry name" value="MoaB/Mog-like_dom_sf"/>
</dbReference>
<feature type="domain" description="MobA-like NTP transferase" evidence="2">
    <location>
        <begin position="350"/>
        <end position="512"/>
    </location>
</feature>
<evidence type="ECO:0000313" key="3">
    <source>
        <dbReference type="EMBL" id="NIA67106.1"/>
    </source>
</evidence>
<dbReference type="PANTHER" id="PTHR43777:SF1">
    <property type="entry name" value="MOLYBDENUM COFACTOR CYTIDYLYLTRANSFERASE"/>
    <property type="match status" value="1"/>
</dbReference>
<gene>
    <name evidence="3" type="ORF">HBA54_00705</name>
</gene>
<proteinExistence type="predicted"/>
<dbReference type="InterPro" id="IPR029044">
    <property type="entry name" value="Nucleotide-diphossugar_trans"/>
</dbReference>
<dbReference type="Gene3D" id="3.40.980.10">
    <property type="entry name" value="MoaB/Mog-like domain"/>
    <property type="match status" value="1"/>
</dbReference>
<dbReference type="EMBL" id="JAAQPH010000001">
    <property type="protein sequence ID" value="NIA67106.1"/>
    <property type="molecule type" value="Genomic_DNA"/>
</dbReference>
<dbReference type="PIRSF" id="PIRSF036626">
    <property type="entry name" value="MPTBd_MobAlike"/>
    <property type="match status" value="1"/>
</dbReference>
<name>A0A967C4H6_9PROT</name>
<protein>
    <submittedName>
        <fullName evidence="3">NTP transferase domain-containing protein</fullName>
    </submittedName>
</protein>
<comment type="caution">
    <text evidence="3">The sequence shown here is derived from an EMBL/GenBank/DDBJ whole genome shotgun (WGS) entry which is preliminary data.</text>
</comment>
<dbReference type="AlphaFoldDB" id="A0A967C4H6"/>
<dbReference type="Gene3D" id="3.90.550.10">
    <property type="entry name" value="Spore Coat Polysaccharide Biosynthesis Protein SpsA, Chain A"/>
    <property type="match status" value="1"/>
</dbReference>
<keyword evidence="3" id="KW-0808">Transferase</keyword>
<dbReference type="Pfam" id="PF12804">
    <property type="entry name" value="NTP_transf_3"/>
    <property type="match status" value="1"/>
</dbReference>
<dbReference type="PANTHER" id="PTHR43777">
    <property type="entry name" value="MOLYBDENUM COFACTOR CYTIDYLYLTRANSFERASE"/>
    <property type="match status" value="1"/>
</dbReference>